<evidence type="ECO:0000256" key="6">
    <source>
        <dbReference type="ARBA" id="ARBA00022833"/>
    </source>
</evidence>
<keyword evidence="4" id="KW-0677">Repeat</keyword>
<dbReference type="Pfam" id="PF00096">
    <property type="entry name" value="zf-C2H2"/>
    <property type="match status" value="3"/>
</dbReference>
<feature type="region of interest" description="Disordered" evidence="12">
    <location>
        <begin position="24"/>
        <end position="46"/>
    </location>
</feature>
<sequence>MAVPAIVLVTPFVARPCISMPTRRPAFLASPTPRRQRTTSQPPGSPVVKRFACDLCDRMFHQSSNLITHRRTHTGERPYACNHCEKRFSQSSNLRRHLRVHTGEKPWECSICGKRCSRKGSLSTHERTHAVQGFGGSLRPISVARRRQRAITVGPSVTSFGQRSQLGEHRFMHETRDIAVQ</sequence>
<dbReference type="FunFam" id="3.30.160.60:FF:000446">
    <property type="entry name" value="Zinc finger protein"/>
    <property type="match status" value="1"/>
</dbReference>
<evidence type="ECO:0000256" key="9">
    <source>
        <dbReference type="ARBA" id="ARBA00023163"/>
    </source>
</evidence>
<dbReference type="FunFam" id="3.30.160.60:FF:000744">
    <property type="entry name" value="zinc finger E-box-binding homeobox 1"/>
    <property type="match status" value="1"/>
</dbReference>
<reference evidence="14 15" key="1">
    <citation type="submission" date="2018-03" db="EMBL/GenBank/DDBJ databases">
        <authorList>
            <person name="Fogelqvist J."/>
        </authorList>
    </citation>
    <scope>NUCLEOTIDE SEQUENCE [LARGE SCALE GENOMIC DNA]</scope>
</reference>
<evidence type="ECO:0000256" key="3">
    <source>
        <dbReference type="ARBA" id="ARBA00022723"/>
    </source>
</evidence>
<dbReference type="GO" id="GO:0005634">
    <property type="term" value="C:nucleus"/>
    <property type="evidence" value="ECO:0007669"/>
    <property type="project" value="UniProtKB-SubCell"/>
</dbReference>
<evidence type="ECO:0000256" key="4">
    <source>
        <dbReference type="ARBA" id="ARBA00022737"/>
    </source>
</evidence>
<proteinExistence type="inferred from homology"/>
<dbReference type="GO" id="GO:0008270">
    <property type="term" value="F:zinc ion binding"/>
    <property type="evidence" value="ECO:0007669"/>
    <property type="project" value="UniProtKB-KW"/>
</dbReference>
<protein>
    <recommendedName>
        <fullName evidence="13">C2H2-type domain-containing protein</fullName>
    </recommendedName>
</protein>
<evidence type="ECO:0000259" key="13">
    <source>
        <dbReference type="PROSITE" id="PS50157"/>
    </source>
</evidence>
<dbReference type="InterPro" id="IPR036236">
    <property type="entry name" value="Znf_C2H2_sf"/>
</dbReference>
<comment type="similarity">
    <text evidence="2">Belongs to the krueppel C2H2-type zinc-finger protein family.</text>
</comment>
<dbReference type="PANTHER" id="PTHR23235:SF152">
    <property type="entry name" value="SI:DKEY-210J14.3"/>
    <property type="match status" value="1"/>
</dbReference>
<dbReference type="EMBL" id="OVEO01000005">
    <property type="protein sequence ID" value="SPQ96431.1"/>
    <property type="molecule type" value="Genomic_DNA"/>
</dbReference>
<evidence type="ECO:0000313" key="14">
    <source>
        <dbReference type="EMBL" id="SPQ96431.1"/>
    </source>
</evidence>
<keyword evidence="10" id="KW-0539">Nucleus</keyword>
<feature type="domain" description="C2H2-type" evidence="13">
    <location>
        <begin position="51"/>
        <end position="78"/>
    </location>
</feature>
<evidence type="ECO:0000313" key="15">
    <source>
        <dbReference type="Proteomes" id="UP000290189"/>
    </source>
</evidence>
<dbReference type="PROSITE" id="PS00028">
    <property type="entry name" value="ZINC_FINGER_C2H2_1"/>
    <property type="match status" value="3"/>
</dbReference>
<dbReference type="InterPro" id="IPR013087">
    <property type="entry name" value="Znf_C2H2_type"/>
</dbReference>
<evidence type="ECO:0000256" key="10">
    <source>
        <dbReference type="ARBA" id="ARBA00023242"/>
    </source>
</evidence>
<comment type="subcellular location">
    <subcellularLocation>
        <location evidence="1">Nucleus</location>
    </subcellularLocation>
</comment>
<dbReference type="FunFam" id="3.30.160.60:FF:001954">
    <property type="entry name" value="Zinc finger protein 787"/>
    <property type="match status" value="1"/>
</dbReference>
<evidence type="ECO:0000256" key="5">
    <source>
        <dbReference type="ARBA" id="ARBA00022771"/>
    </source>
</evidence>
<dbReference type="Proteomes" id="UP000290189">
    <property type="component" value="Unassembled WGS sequence"/>
</dbReference>
<name>A0A3P3Y8C8_PLABS</name>
<dbReference type="PANTHER" id="PTHR23235">
    <property type="entry name" value="KRUEPPEL-LIKE TRANSCRIPTION FACTOR"/>
    <property type="match status" value="1"/>
</dbReference>
<keyword evidence="14" id="KW-0496">Mitochondrion</keyword>
<dbReference type="SUPFAM" id="SSF57667">
    <property type="entry name" value="beta-beta-alpha zinc fingers"/>
    <property type="match status" value="2"/>
</dbReference>
<evidence type="ECO:0000256" key="2">
    <source>
        <dbReference type="ARBA" id="ARBA00006991"/>
    </source>
</evidence>
<keyword evidence="6" id="KW-0862">Zinc</keyword>
<evidence type="ECO:0000256" key="12">
    <source>
        <dbReference type="SAM" id="MobiDB-lite"/>
    </source>
</evidence>
<keyword evidence="3" id="KW-0479">Metal-binding</keyword>
<evidence type="ECO:0000256" key="7">
    <source>
        <dbReference type="ARBA" id="ARBA00023015"/>
    </source>
</evidence>
<organism evidence="14 15">
    <name type="scientific">Plasmodiophora brassicae</name>
    <name type="common">Clubroot disease agent</name>
    <dbReference type="NCBI Taxonomy" id="37360"/>
    <lineage>
        <taxon>Eukaryota</taxon>
        <taxon>Sar</taxon>
        <taxon>Rhizaria</taxon>
        <taxon>Endomyxa</taxon>
        <taxon>Phytomyxea</taxon>
        <taxon>Plasmodiophorida</taxon>
        <taxon>Plasmodiophoridae</taxon>
        <taxon>Plasmodiophora</taxon>
    </lineage>
</organism>
<keyword evidence="9" id="KW-0804">Transcription</keyword>
<dbReference type="SMART" id="SM00355">
    <property type="entry name" value="ZnF_C2H2"/>
    <property type="match status" value="3"/>
</dbReference>
<dbReference type="GO" id="GO:0000978">
    <property type="term" value="F:RNA polymerase II cis-regulatory region sequence-specific DNA binding"/>
    <property type="evidence" value="ECO:0007669"/>
    <property type="project" value="TreeGrafter"/>
</dbReference>
<dbReference type="AlphaFoldDB" id="A0A3P3Y8C8"/>
<dbReference type="PROSITE" id="PS50157">
    <property type="entry name" value="ZINC_FINGER_C2H2_2"/>
    <property type="match status" value="3"/>
</dbReference>
<keyword evidence="5 11" id="KW-0863">Zinc-finger</keyword>
<dbReference type="GO" id="GO:0000981">
    <property type="term" value="F:DNA-binding transcription factor activity, RNA polymerase II-specific"/>
    <property type="evidence" value="ECO:0007669"/>
    <property type="project" value="TreeGrafter"/>
</dbReference>
<geneLocation type="mitochondrion" evidence="14"/>
<accession>A0A3P3Y8C8</accession>
<keyword evidence="7" id="KW-0805">Transcription regulation</keyword>
<evidence type="ECO:0000256" key="1">
    <source>
        <dbReference type="ARBA" id="ARBA00004123"/>
    </source>
</evidence>
<keyword evidence="8" id="KW-0238">DNA-binding</keyword>
<feature type="domain" description="C2H2-type" evidence="13">
    <location>
        <begin position="79"/>
        <end position="106"/>
    </location>
</feature>
<dbReference type="Gene3D" id="3.30.160.60">
    <property type="entry name" value="Classic Zinc Finger"/>
    <property type="match status" value="3"/>
</dbReference>
<evidence type="ECO:0000256" key="8">
    <source>
        <dbReference type="ARBA" id="ARBA00023125"/>
    </source>
</evidence>
<gene>
    <name evidence="14" type="ORF">PLBR_LOCUS3646</name>
</gene>
<evidence type="ECO:0000256" key="11">
    <source>
        <dbReference type="PROSITE-ProRule" id="PRU00042"/>
    </source>
</evidence>
<feature type="domain" description="C2H2-type" evidence="13">
    <location>
        <begin position="107"/>
        <end position="130"/>
    </location>
</feature>